<organism evidence="3 4">
    <name type="scientific">Ammonicoccus fulvus</name>
    <dbReference type="NCBI Taxonomy" id="3138240"/>
    <lineage>
        <taxon>Bacteria</taxon>
        <taxon>Bacillati</taxon>
        <taxon>Actinomycetota</taxon>
        <taxon>Actinomycetes</taxon>
        <taxon>Propionibacteriales</taxon>
        <taxon>Propionibacteriaceae</taxon>
        <taxon>Ammonicoccus</taxon>
    </lineage>
</organism>
<feature type="transmembrane region" description="Helical" evidence="2">
    <location>
        <begin position="166"/>
        <end position="186"/>
    </location>
</feature>
<feature type="region of interest" description="Disordered" evidence="1">
    <location>
        <begin position="414"/>
        <end position="478"/>
    </location>
</feature>
<feature type="compositionally biased region" description="Basic and acidic residues" evidence="1">
    <location>
        <begin position="467"/>
        <end position="478"/>
    </location>
</feature>
<dbReference type="RefSeq" id="WP_425310188.1">
    <property type="nucleotide sequence ID" value="NZ_CP154795.1"/>
</dbReference>
<dbReference type="InterPro" id="IPR045931">
    <property type="entry name" value="DUF6350"/>
</dbReference>
<evidence type="ECO:0000256" key="1">
    <source>
        <dbReference type="SAM" id="MobiDB-lite"/>
    </source>
</evidence>
<name>A0ABZ3FRQ2_9ACTN</name>
<feature type="compositionally biased region" description="Acidic residues" evidence="1">
    <location>
        <begin position="420"/>
        <end position="430"/>
    </location>
</feature>
<reference evidence="3 4" key="1">
    <citation type="submission" date="2024-04" db="EMBL/GenBank/DDBJ databases">
        <title>Isolation of an actinomycete strain from pig manure.</title>
        <authorList>
            <person name="Gong T."/>
            <person name="Yu Z."/>
            <person name="An M."/>
            <person name="Wei C."/>
            <person name="Yang W."/>
            <person name="Liu L."/>
        </authorList>
    </citation>
    <scope>NUCLEOTIDE SEQUENCE [LARGE SCALE GENOMIC DNA]</scope>
    <source>
        <strain evidence="3 4">ZF39</strain>
    </source>
</reference>
<feature type="transmembrane region" description="Helical" evidence="2">
    <location>
        <begin position="98"/>
        <end position="117"/>
    </location>
</feature>
<feature type="transmembrane region" description="Helical" evidence="2">
    <location>
        <begin position="206"/>
        <end position="228"/>
    </location>
</feature>
<feature type="transmembrane region" description="Helical" evidence="2">
    <location>
        <begin position="342"/>
        <end position="362"/>
    </location>
</feature>
<feature type="transmembrane region" description="Helical" evidence="2">
    <location>
        <begin position="248"/>
        <end position="271"/>
    </location>
</feature>
<dbReference type="Proteomes" id="UP001442841">
    <property type="component" value="Chromosome"/>
</dbReference>
<sequence length="478" mass="49298">MPRHSSTRPPRGRLRLKLRSAEVSEPSDDAVGQVPRRLPSWLRAPLTGVGIAVGGLVLTALLVLLGWVSARAGEAAGAAAGGVHLWLLSHGVPVEVGGLRLTLVPLGISLLFVLAIARGARATLDQALEDEESSISRLWLLMTLLILGYVLVVSVVALVAGAPGRVGYAALGGLVTAAVGVGWLALRAPELGLLPRLPAWSRSLPLAVAGAVGVVLLGGAAALVVSIIQHWEHIGVITEGLGARGLLLVPLTLAQLIFWPNLLVWAGSWTLGSGFRIGEGTIVAPAGTDLGLVPSIPVLGALPAEGPGTWLLAWLATGVAAGVVAAILVIRGNKQAGLEETTLVSGLAGVLAALVFTLLGFLSRGDLGIARMTGLGPRLVELLMMSGALIGLSALTVGLFAGLGRHLLRRRRPTPKIEDTDAADPTDEATVETTLRDDKPTENPDDEATISTNTEQGRASGDPVDDEPTRPVGDRVQG</sequence>
<feature type="transmembrane region" description="Helical" evidence="2">
    <location>
        <begin position="382"/>
        <end position="403"/>
    </location>
</feature>
<feature type="transmembrane region" description="Helical" evidence="2">
    <location>
        <begin position="75"/>
        <end position="92"/>
    </location>
</feature>
<feature type="transmembrane region" description="Helical" evidence="2">
    <location>
        <begin position="46"/>
        <end position="68"/>
    </location>
</feature>
<protein>
    <submittedName>
        <fullName evidence="3">DUF6350 family protein</fullName>
    </submittedName>
</protein>
<keyword evidence="2" id="KW-0812">Transmembrane</keyword>
<accession>A0ABZ3FRQ2</accession>
<feature type="transmembrane region" description="Helical" evidence="2">
    <location>
        <begin position="310"/>
        <end position="330"/>
    </location>
</feature>
<feature type="transmembrane region" description="Helical" evidence="2">
    <location>
        <begin position="138"/>
        <end position="160"/>
    </location>
</feature>
<gene>
    <name evidence="3" type="ORF">AADG42_16080</name>
</gene>
<keyword evidence="2" id="KW-1133">Transmembrane helix</keyword>
<keyword evidence="2" id="KW-0472">Membrane</keyword>
<evidence type="ECO:0000256" key="2">
    <source>
        <dbReference type="SAM" id="Phobius"/>
    </source>
</evidence>
<evidence type="ECO:0000313" key="4">
    <source>
        <dbReference type="Proteomes" id="UP001442841"/>
    </source>
</evidence>
<keyword evidence="4" id="KW-1185">Reference proteome</keyword>
<dbReference type="EMBL" id="CP154795">
    <property type="protein sequence ID" value="XAN08759.1"/>
    <property type="molecule type" value="Genomic_DNA"/>
</dbReference>
<dbReference type="Pfam" id="PF19877">
    <property type="entry name" value="DUF6350"/>
    <property type="match status" value="1"/>
</dbReference>
<proteinExistence type="predicted"/>
<evidence type="ECO:0000313" key="3">
    <source>
        <dbReference type="EMBL" id="XAN08759.1"/>
    </source>
</evidence>